<dbReference type="EMBL" id="KF787095">
    <property type="protein sequence ID" value="AHC94024.1"/>
    <property type="molecule type" value="Genomic_DNA"/>
</dbReference>
<evidence type="ECO:0000313" key="3">
    <source>
        <dbReference type="EMBL" id="AHC94024.1"/>
    </source>
</evidence>
<dbReference type="Proteomes" id="UP000018885">
    <property type="component" value="Segment"/>
</dbReference>
<dbReference type="OrthoDB" id="390at10239"/>
<keyword evidence="2" id="KW-1133">Transmembrane helix</keyword>
<gene>
    <name evidence="3" type="ORF">JJJB_0071</name>
</gene>
<dbReference type="RefSeq" id="YP_009004772.1">
    <property type="nucleotide sequence ID" value="NC_023556.1"/>
</dbReference>
<name>V9VEK4_9CAUD</name>
<feature type="transmembrane region" description="Helical" evidence="2">
    <location>
        <begin position="701"/>
        <end position="734"/>
    </location>
</feature>
<dbReference type="KEGG" id="vg:18503417"/>
<feature type="transmembrane region" description="Helical" evidence="2">
    <location>
        <begin position="669"/>
        <end position="689"/>
    </location>
</feature>
<evidence type="ECO:0000256" key="2">
    <source>
        <dbReference type="SAM" id="Phobius"/>
    </source>
</evidence>
<reference evidence="3 4" key="1">
    <citation type="journal article" date="2014" name="Virol. J.">
        <title>First genome sequences of Achromobacter phages reveal new members of the N4 family.</title>
        <authorList>
            <person name="Wittmann J."/>
            <person name="Dreiseikelmann B."/>
            <person name="Rohde M."/>
            <person name="Meier-Kolthoff J.P."/>
            <person name="Bunk B."/>
            <person name="Rohde C."/>
        </authorList>
    </citation>
    <scope>NUCLEOTIDE SEQUENCE [LARGE SCALE GENOMIC DNA]</scope>
    <source>
        <strain evidence="3">JWAlpha</strain>
    </source>
</reference>
<organism evidence="3 4">
    <name type="scientific">Achromobacter phage JWAlpha</name>
    <dbReference type="NCBI Taxonomy" id="1416009"/>
    <lineage>
        <taxon>Viruses</taxon>
        <taxon>Duplodnaviria</taxon>
        <taxon>Heunggongvirae</taxon>
        <taxon>Uroviricota</taxon>
        <taxon>Caudoviricetes</taxon>
        <taxon>Schitoviridae</taxon>
        <taxon>Rothmandenesvirinae</taxon>
        <taxon>Jwalphavirus</taxon>
        <taxon>Jwalphavirus jwalpha</taxon>
    </lineage>
</organism>
<keyword evidence="2" id="KW-0472">Membrane</keyword>
<keyword evidence="2" id="KW-0812">Transmembrane</keyword>
<protein>
    <submittedName>
        <fullName evidence="3">Uncharacterized protein</fullName>
    </submittedName>
</protein>
<evidence type="ECO:0000256" key="1">
    <source>
        <dbReference type="SAM" id="Coils"/>
    </source>
</evidence>
<dbReference type="GeneID" id="18503417"/>
<sequence length="890" mass="98674">MGIFSGSTKILVSSSVYNLAGDIKERPDYLKTSVIGAVLSSNQYSAGELIPRSYLNGPGIRMRNFSYWARTNYEPTVGIAYGDITTTGVIDNDAIASQIPHGNHEEVIIQNAEIGFADFSFWADQYVLENFPGSVSGTWKSDMLDDGRIQVEITGRPPIRFTPVGFDHTEQYLYIPYSVRPEPEILSTNPGSNIPLLPGEPFPSTTGWSHESTTDAPIDVHLSTTVVTKKEFSDGRPDETTTVVTPRDEVVIDHQSRWGRTETLGVSGDAGSIRYRDYDMFFYQVLGPIEDEVSVETSSETVGGVTIDTTITTTKQVQTMLRSYRISNTEFRRYLGGKLRIMIYRRGSGNSVLDSLFNNEDSGDKFYPYIPIRLDGDWVTGSLNTLTTKAFRKATGGKLSKVVKSLKDNDDIDNIQFIYTVFGASFNSPENTAKEYIFRFFQQMMISYPPSPSFPTFQHWKAAFNEEVQKEVAWIQWYNDQQHNGPTFGDPEPPMPNYPVEPTKSFRIRSTTEMEYDMEIKWSYLEGTINTGKAWPGAKPGELRFINNGTESFPFTRKEVDDSGMLKLYAASYKVDNVSMIWQRSANEWRVINIIGGVHKNRVYKGKFVEITTIDALNDAEESGFVLPLHNTILRSMPLVRSTQLCTASNYLVLNCYQEVKQKWYQTSVFQVVLVVVIVVVSVMFPPAAGAGGGLLGSNAAVGAALGFAAGTAAAALVGAIANAIAAMVLMSVIQKGATMLFGDKLGLIIGTIAGMMAMQVGTALSNGQSMSTMMGQMMRADNLLRLTSTMGNAVSQYINNSTQELLRKTESMMQAYNEEMTSLQRQYELEFGYNQGTVNPLGFTDAFALASEPRDTFLARTLMTGSDIADMSMKMITNFTDANLQLDFV</sequence>
<proteinExistence type="predicted"/>
<evidence type="ECO:0000313" key="4">
    <source>
        <dbReference type="Proteomes" id="UP000018885"/>
    </source>
</evidence>
<feature type="coiled-coil region" evidence="1">
    <location>
        <begin position="800"/>
        <end position="827"/>
    </location>
</feature>
<accession>V9VEK4</accession>
<keyword evidence="4" id="KW-1185">Reference proteome</keyword>
<keyword evidence="1" id="KW-0175">Coiled coil</keyword>
<feature type="transmembrane region" description="Helical" evidence="2">
    <location>
        <begin position="746"/>
        <end position="765"/>
    </location>
</feature>